<sequence length="240" mass="27593">MKSIAPPLPARADRKSLRRELRRRRRALSPSEQRIAARALTRQLILHFGHSRARHVGLYLPNDGEIDPRAFIAEARRRDLHVYLPVLHPILGNQLWFYRFDVDTKLRPNRFGISEPADRNGPKRPPWALDAVLMPLVGFDRQGGRLGMGGGFYDRTFAFKRLAPQRPPALIGLAHEVQQVESLPMASWDVPMDAVITPARHLACKPRGVIERTQPRAVFFGRYRLANRRHGRQRTSGWMR</sequence>
<dbReference type="GO" id="GO:0046872">
    <property type="term" value="F:metal ion binding"/>
    <property type="evidence" value="ECO:0007669"/>
    <property type="project" value="UniProtKB-KW"/>
</dbReference>
<comment type="similarity">
    <text evidence="1 4">Belongs to the 5-formyltetrahydrofolate cyclo-ligase family.</text>
</comment>
<name>N6W6G9_9GAMM</name>
<keyword evidence="4" id="KW-0460">Magnesium</keyword>
<evidence type="ECO:0000256" key="2">
    <source>
        <dbReference type="ARBA" id="ARBA00022741"/>
    </source>
</evidence>
<comment type="caution">
    <text evidence="5">The sequence shown here is derived from an EMBL/GenBank/DDBJ whole genome shotgun (WGS) entry which is preliminary data.</text>
</comment>
<reference evidence="5 6" key="1">
    <citation type="journal article" date="2013" name="Genome Announc.">
        <title>Genome Sequence of the Polycyclic Aromatic Hydrocarbon-Degrading Bacterium Strain Marinobacter nanhaiticus D15-8WT.</title>
        <authorList>
            <person name="Cui Z."/>
            <person name="Gao W."/>
            <person name="Li Q."/>
            <person name="Xu G."/>
            <person name="Zheng L."/>
        </authorList>
    </citation>
    <scope>NUCLEOTIDE SEQUENCE [LARGE SCALE GENOMIC DNA]</scope>
    <source>
        <strain evidence="5 6">D15-8W</strain>
    </source>
</reference>
<dbReference type="eggNOG" id="COG0212">
    <property type="taxonomic scope" value="Bacteria"/>
</dbReference>
<evidence type="ECO:0000256" key="1">
    <source>
        <dbReference type="ARBA" id="ARBA00010638"/>
    </source>
</evidence>
<dbReference type="PATRIC" id="fig|626887.3.peg.2169"/>
<dbReference type="GO" id="GO:0005524">
    <property type="term" value="F:ATP binding"/>
    <property type="evidence" value="ECO:0007669"/>
    <property type="project" value="UniProtKB-KW"/>
</dbReference>
<dbReference type="EMBL" id="APLQ01000011">
    <property type="protein sequence ID" value="ENO15839.1"/>
    <property type="molecule type" value="Genomic_DNA"/>
</dbReference>
<dbReference type="SUPFAM" id="SSF100950">
    <property type="entry name" value="NagB/RpiA/CoA transferase-like"/>
    <property type="match status" value="1"/>
</dbReference>
<gene>
    <name evidence="5" type="ORF">J057_10821</name>
</gene>
<dbReference type="InterPro" id="IPR024185">
    <property type="entry name" value="FTHF_cligase-like_sf"/>
</dbReference>
<dbReference type="Proteomes" id="UP000013165">
    <property type="component" value="Unassembled WGS sequence"/>
</dbReference>
<evidence type="ECO:0000256" key="4">
    <source>
        <dbReference type="RuleBase" id="RU361279"/>
    </source>
</evidence>
<dbReference type="GO" id="GO:0009396">
    <property type="term" value="P:folic acid-containing compound biosynthetic process"/>
    <property type="evidence" value="ECO:0007669"/>
    <property type="project" value="TreeGrafter"/>
</dbReference>
<evidence type="ECO:0000256" key="3">
    <source>
        <dbReference type="ARBA" id="ARBA00022840"/>
    </source>
</evidence>
<dbReference type="GO" id="GO:0030272">
    <property type="term" value="F:5-formyltetrahydrofolate cyclo-ligase activity"/>
    <property type="evidence" value="ECO:0007669"/>
    <property type="project" value="UniProtKB-EC"/>
</dbReference>
<dbReference type="AlphaFoldDB" id="N6W6G9"/>
<keyword evidence="5" id="KW-0436">Ligase</keyword>
<keyword evidence="3 4" id="KW-0067">ATP-binding</keyword>
<dbReference type="InterPro" id="IPR002698">
    <property type="entry name" value="FTHF_cligase"/>
</dbReference>
<dbReference type="EC" id="6.3.3.2" evidence="4"/>
<proteinExistence type="inferred from homology"/>
<keyword evidence="2 4" id="KW-0547">Nucleotide-binding</keyword>
<keyword evidence="6" id="KW-1185">Reference proteome</keyword>
<dbReference type="PANTHER" id="PTHR23407">
    <property type="entry name" value="ATPASE INHIBITOR/5-FORMYLTETRAHYDROFOLATE CYCLO-LIGASE"/>
    <property type="match status" value="1"/>
</dbReference>
<dbReference type="NCBIfam" id="TIGR02727">
    <property type="entry name" value="MTHFS_bact"/>
    <property type="match status" value="1"/>
</dbReference>
<evidence type="ECO:0000313" key="5">
    <source>
        <dbReference type="EMBL" id="ENO15839.1"/>
    </source>
</evidence>
<dbReference type="InterPro" id="IPR037171">
    <property type="entry name" value="NagB/RpiA_transferase-like"/>
</dbReference>
<dbReference type="Pfam" id="PF01812">
    <property type="entry name" value="5-FTHF_cyc-lig"/>
    <property type="match status" value="1"/>
</dbReference>
<comment type="catalytic activity">
    <reaction evidence="4">
        <text>(6S)-5-formyl-5,6,7,8-tetrahydrofolate + ATP = (6R)-5,10-methenyltetrahydrofolate + ADP + phosphate</text>
        <dbReference type="Rhea" id="RHEA:10488"/>
        <dbReference type="ChEBI" id="CHEBI:30616"/>
        <dbReference type="ChEBI" id="CHEBI:43474"/>
        <dbReference type="ChEBI" id="CHEBI:57455"/>
        <dbReference type="ChEBI" id="CHEBI:57457"/>
        <dbReference type="ChEBI" id="CHEBI:456216"/>
        <dbReference type="EC" id="6.3.3.2"/>
    </reaction>
</comment>
<dbReference type="PANTHER" id="PTHR23407:SF1">
    <property type="entry name" value="5-FORMYLTETRAHYDROFOLATE CYCLO-LIGASE"/>
    <property type="match status" value="1"/>
</dbReference>
<comment type="cofactor">
    <cofactor evidence="4">
        <name>Mg(2+)</name>
        <dbReference type="ChEBI" id="CHEBI:18420"/>
    </cofactor>
</comment>
<dbReference type="GO" id="GO:0035999">
    <property type="term" value="P:tetrahydrofolate interconversion"/>
    <property type="evidence" value="ECO:0007669"/>
    <property type="project" value="TreeGrafter"/>
</dbReference>
<dbReference type="RefSeq" id="WP_004580129.1">
    <property type="nucleotide sequence ID" value="NZ_AP028878.1"/>
</dbReference>
<dbReference type="HOGENOM" id="CLU_066245_0_0_6"/>
<dbReference type="Gene3D" id="3.40.50.10420">
    <property type="entry name" value="NagB/RpiA/CoA transferase-like"/>
    <property type="match status" value="1"/>
</dbReference>
<accession>N6W6G9</accession>
<evidence type="ECO:0000313" key="6">
    <source>
        <dbReference type="Proteomes" id="UP000013165"/>
    </source>
</evidence>
<dbReference type="STRING" id="626887.J057_10821"/>
<keyword evidence="4" id="KW-0479">Metal-binding</keyword>
<dbReference type="OrthoDB" id="9801938at2"/>
<protein>
    <recommendedName>
        <fullName evidence="4">5-formyltetrahydrofolate cyclo-ligase</fullName>
        <ecNumber evidence="4">6.3.3.2</ecNumber>
    </recommendedName>
</protein>
<organism evidence="5 6">
    <name type="scientific">Marinobacter nanhaiticus D15-8W</name>
    <dbReference type="NCBI Taxonomy" id="626887"/>
    <lineage>
        <taxon>Bacteria</taxon>
        <taxon>Pseudomonadati</taxon>
        <taxon>Pseudomonadota</taxon>
        <taxon>Gammaproteobacteria</taxon>
        <taxon>Pseudomonadales</taxon>
        <taxon>Marinobacteraceae</taxon>
        <taxon>Marinobacter</taxon>
    </lineage>
</organism>